<reference evidence="2 3" key="1">
    <citation type="submission" date="2018-09" db="EMBL/GenBank/DDBJ databases">
        <title>Paracoccus onubensis nov. sp. a moderate halophilic bacterium isolated from Gruta de las Maravillas (Aracena, Spain).</title>
        <authorList>
            <person name="Jurado V."/>
            <person name="Gutierrez-Patricio S."/>
            <person name="Gonzalez-Pimentel J.L."/>
            <person name="Laiz L."/>
            <person name="Saiz-Jimenez C."/>
        </authorList>
    </citation>
    <scope>NUCLEOTIDE SEQUENCE [LARGE SCALE GENOMIC DNA]</scope>
    <source>
        <strain evidence="2 3">DSM 19484</strain>
    </source>
</reference>
<evidence type="ECO:0008006" key="4">
    <source>
        <dbReference type="Google" id="ProtNLM"/>
    </source>
</evidence>
<dbReference type="AlphaFoldDB" id="A0A418ZSY6"/>
<keyword evidence="3" id="KW-1185">Reference proteome</keyword>
<accession>A0A418ZSY6</accession>
<feature type="chain" id="PRO_5019274952" description="ABC transporter substrate-binding protein" evidence="1">
    <location>
        <begin position="23"/>
        <end position="399"/>
    </location>
</feature>
<dbReference type="OrthoDB" id="7848279at2"/>
<sequence length="399" mass="41669">MSRKFPLFCLPFILAGALPAAAQDAPSCSGQPALWLGGLAEESDVSTAGRMLSLSMSTTDATSPYAMIRVTGAMQPLRIEAMSDGDPALRLETPDGDLLAENDDAVGLNARIEQTVGPGDYCIRLLAVGQPRIAATVAVTTPDLPPLLTGPVDTTIAPCLPDTPARDLDGPLPRQATTGGAVEYLRFTLDQPAPVTLRATSGDLDPNMILFDDQGNQVAANDDADGLNARLDFPSGLVGAHCLGVAPISAGEGRIEVSLAALDRDAYLRDAHRRGELPPPLDGSVPMQRIDIAATPETVVLHDGTAQWLVLTLDRETALIVTAHGSLVGVDSKLALFGPSGGLVAQDDDGSGTVDARIGPVVLAPGDYRLAVTDVNRPDQAGAPIRPVGLVFERFQRVE</sequence>
<name>A0A418ZSY6_9RHOB</name>
<dbReference type="EMBL" id="QZEV01000076">
    <property type="protein sequence ID" value="RJL00702.1"/>
    <property type="molecule type" value="Genomic_DNA"/>
</dbReference>
<keyword evidence="1" id="KW-0732">Signal</keyword>
<dbReference type="Proteomes" id="UP000285530">
    <property type="component" value="Unassembled WGS sequence"/>
</dbReference>
<evidence type="ECO:0000313" key="2">
    <source>
        <dbReference type="EMBL" id="RJL00702.1"/>
    </source>
</evidence>
<dbReference type="RefSeq" id="WP_119886997.1">
    <property type="nucleotide sequence ID" value="NZ_CP067169.1"/>
</dbReference>
<comment type="caution">
    <text evidence="2">The sequence shown here is derived from an EMBL/GenBank/DDBJ whole genome shotgun (WGS) entry which is preliminary data.</text>
</comment>
<feature type="signal peptide" evidence="1">
    <location>
        <begin position="1"/>
        <end position="22"/>
    </location>
</feature>
<evidence type="ECO:0000313" key="3">
    <source>
        <dbReference type="Proteomes" id="UP000285530"/>
    </source>
</evidence>
<evidence type="ECO:0000256" key="1">
    <source>
        <dbReference type="SAM" id="SignalP"/>
    </source>
</evidence>
<protein>
    <recommendedName>
        <fullName evidence="4">ABC transporter substrate-binding protein</fullName>
    </recommendedName>
</protein>
<gene>
    <name evidence="2" type="ORF">D3P06_13230</name>
</gene>
<organism evidence="2 3">
    <name type="scientific">Paracoccus aestuarii</name>
    <dbReference type="NCBI Taxonomy" id="453842"/>
    <lineage>
        <taxon>Bacteria</taxon>
        <taxon>Pseudomonadati</taxon>
        <taxon>Pseudomonadota</taxon>
        <taxon>Alphaproteobacteria</taxon>
        <taxon>Rhodobacterales</taxon>
        <taxon>Paracoccaceae</taxon>
        <taxon>Paracoccus</taxon>
    </lineage>
</organism>
<proteinExistence type="predicted"/>